<dbReference type="GO" id="GO:0045490">
    <property type="term" value="P:pectin catabolic process"/>
    <property type="evidence" value="ECO:0007669"/>
    <property type="project" value="UniProtKB-UniRule"/>
</dbReference>
<evidence type="ECO:0000259" key="6">
    <source>
        <dbReference type="Pfam" id="PF01095"/>
    </source>
</evidence>
<keyword evidence="3 5" id="KW-0063">Aspartyl esterase</keyword>
<dbReference type="PANTHER" id="PTHR31321">
    <property type="entry name" value="ACYL-COA THIOESTER HYDROLASE YBHC-RELATED"/>
    <property type="match status" value="1"/>
</dbReference>
<dbReference type="RefSeq" id="WP_240254935.1">
    <property type="nucleotide sequence ID" value="NZ_JAKTTI010000011.1"/>
</dbReference>
<evidence type="ECO:0000256" key="3">
    <source>
        <dbReference type="ARBA" id="ARBA00023085"/>
    </source>
</evidence>
<dbReference type="PROSITE" id="PS00503">
    <property type="entry name" value="PECTINESTERASE_2"/>
    <property type="match status" value="1"/>
</dbReference>
<keyword evidence="2 5" id="KW-0378">Hydrolase</keyword>
<evidence type="ECO:0000256" key="1">
    <source>
        <dbReference type="ARBA" id="ARBA00008891"/>
    </source>
</evidence>
<evidence type="ECO:0000313" key="8">
    <source>
        <dbReference type="Proteomes" id="UP001431131"/>
    </source>
</evidence>
<dbReference type="InterPro" id="IPR000070">
    <property type="entry name" value="Pectinesterase_cat"/>
</dbReference>
<dbReference type="Pfam" id="PF01095">
    <property type="entry name" value="Pectinesterase"/>
    <property type="match status" value="2"/>
</dbReference>
<dbReference type="Gene3D" id="2.160.20.10">
    <property type="entry name" value="Single-stranded right-handed beta-helix, Pectin lyase-like"/>
    <property type="match status" value="1"/>
</dbReference>
<comment type="similarity">
    <text evidence="1">Belongs to the pectinesterase family.</text>
</comment>
<keyword evidence="8" id="KW-1185">Reference proteome</keyword>
<sequence length="328" mass="37028">MIVASDGSGQFTSIQEAIDSIPEDNKKWITIQVKAGIYEEKLVIKKPFIALEGTNRDEVKVVYGDYAQKIMPNGESMGTFSSYSFLVTTDHFVAKHITFVNNAGPGSEVGQAVAAYIDGDQLEFHHCSFVGSQDTLFTGPLPPKPIEGVRFGGPKDSCERRVGRSYFYDCYIEGDIDFIFGSATSVFSKCEIYSIDRKNEVNGYITAASTPVDEEYGYIFIDCRLISDAAPETVYLGRPWRDYAKTAFINCWMGEHIKAEGWHNWDKEHAEQTTSYVEYNSHGPGGSMDNRVKWAKTLTANEAEKYRIDQVFHVDENWRGWREEKNGK</sequence>
<feature type="active site" evidence="4">
    <location>
        <position position="177"/>
    </location>
</feature>
<dbReference type="PANTHER" id="PTHR31321:SF57">
    <property type="entry name" value="PECTINESTERASE 53-RELATED"/>
    <property type="match status" value="1"/>
</dbReference>
<dbReference type="InterPro" id="IPR033131">
    <property type="entry name" value="Pectinesterase_Asp_AS"/>
</dbReference>
<dbReference type="InterPro" id="IPR011050">
    <property type="entry name" value="Pectin_lyase_fold/virulence"/>
</dbReference>
<dbReference type="Proteomes" id="UP001431131">
    <property type="component" value="Unassembled WGS sequence"/>
</dbReference>
<dbReference type="AlphaFoldDB" id="A0AAW5E5X5"/>
<comment type="catalytic activity">
    <reaction evidence="5">
        <text>[(1-&gt;4)-alpha-D-galacturonosyl methyl ester](n) + n H2O = [(1-&gt;4)-alpha-D-galacturonosyl](n) + n methanol + n H(+)</text>
        <dbReference type="Rhea" id="RHEA:22380"/>
        <dbReference type="Rhea" id="RHEA-COMP:14570"/>
        <dbReference type="Rhea" id="RHEA-COMP:14573"/>
        <dbReference type="ChEBI" id="CHEBI:15377"/>
        <dbReference type="ChEBI" id="CHEBI:15378"/>
        <dbReference type="ChEBI" id="CHEBI:17790"/>
        <dbReference type="ChEBI" id="CHEBI:140522"/>
        <dbReference type="ChEBI" id="CHEBI:140523"/>
        <dbReference type="EC" id="3.1.1.11"/>
    </reaction>
</comment>
<dbReference type="GO" id="GO:0030599">
    <property type="term" value="F:pectinesterase activity"/>
    <property type="evidence" value="ECO:0007669"/>
    <property type="project" value="UniProtKB-UniRule"/>
</dbReference>
<gene>
    <name evidence="7" type="ORF">MJG50_08945</name>
</gene>
<proteinExistence type="inferred from homology"/>
<evidence type="ECO:0000256" key="4">
    <source>
        <dbReference type="PROSITE-ProRule" id="PRU10040"/>
    </source>
</evidence>
<reference evidence="7" key="1">
    <citation type="submission" date="2022-02" db="EMBL/GenBank/DDBJ databases">
        <title>Fredinandcohnia quinoae sp. nov. isolated from Chenopodium quinoa seeds.</title>
        <authorList>
            <person name="Saati-Santamaria Z."/>
            <person name="Flores-Felix J.D."/>
            <person name="Igual J.M."/>
            <person name="Velazquez E."/>
            <person name="Garcia-Fraile P."/>
            <person name="Martinez-Molina E."/>
        </authorList>
    </citation>
    <scope>NUCLEOTIDE SEQUENCE</scope>
    <source>
        <strain evidence="7">SECRCQ15</strain>
    </source>
</reference>
<dbReference type="InterPro" id="IPR012334">
    <property type="entry name" value="Pectin_lyas_fold"/>
</dbReference>
<feature type="domain" description="Pectinesterase catalytic" evidence="6">
    <location>
        <begin position="151"/>
        <end position="310"/>
    </location>
</feature>
<protein>
    <recommendedName>
        <fullName evidence="5">Pectinesterase</fullName>
        <ecNumber evidence="5">3.1.1.11</ecNumber>
    </recommendedName>
</protein>
<dbReference type="GO" id="GO:0042545">
    <property type="term" value="P:cell wall modification"/>
    <property type="evidence" value="ECO:0007669"/>
    <property type="project" value="UniProtKB-UniRule"/>
</dbReference>
<accession>A0AAW5E5X5</accession>
<dbReference type="SUPFAM" id="SSF51126">
    <property type="entry name" value="Pectin lyase-like"/>
    <property type="match status" value="1"/>
</dbReference>
<dbReference type="EMBL" id="JAKTTI010000011">
    <property type="protein sequence ID" value="MCH1625452.1"/>
    <property type="molecule type" value="Genomic_DNA"/>
</dbReference>
<feature type="domain" description="Pectinesterase catalytic" evidence="6">
    <location>
        <begin position="2"/>
        <end position="138"/>
    </location>
</feature>
<organism evidence="7 8">
    <name type="scientific">Fredinandcohnia quinoae</name>
    <dbReference type="NCBI Taxonomy" id="2918902"/>
    <lineage>
        <taxon>Bacteria</taxon>
        <taxon>Bacillati</taxon>
        <taxon>Bacillota</taxon>
        <taxon>Bacilli</taxon>
        <taxon>Bacillales</taxon>
        <taxon>Bacillaceae</taxon>
        <taxon>Fredinandcohnia</taxon>
    </lineage>
</organism>
<name>A0AAW5E5X5_9BACI</name>
<evidence type="ECO:0000256" key="2">
    <source>
        <dbReference type="ARBA" id="ARBA00022801"/>
    </source>
</evidence>
<dbReference type="EC" id="3.1.1.11" evidence="5"/>
<evidence type="ECO:0000313" key="7">
    <source>
        <dbReference type="EMBL" id="MCH1625452.1"/>
    </source>
</evidence>
<comment type="pathway">
    <text evidence="5">Glycan metabolism; pectin degradation; 2-dehydro-3-deoxy-D-gluconate from pectin: step 1/5.</text>
</comment>
<evidence type="ECO:0000256" key="5">
    <source>
        <dbReference type="RuleBase" id="RU000589"/>
    </source>
</evidence>
<dbReference type="GO" id="GO:0009279">
    <property type="term" value="C:cell outer membrane"/>
    <property type="evidence" value="ECO:0007669"/>
    <property type="project" value="TreeGrafter"/>
</dbReference>
<comment type="caution">
    <text evidence="7">The sequence shown here is derived from an EMBL/GenBank/DDBJ whole genome shotgun (WGS) entry which is preliminary data.</text>
</comment>